<dbReference type="SUPFAM" id="SSF102215">
    <property type="entry name" value="Creatininase"/>
    <property type="match status" value="1"/>
</dbReference>
<dbReference type="InterPro" id="IPR003785">
    <property type="entry name" value="Creatininase/forma_Hydrolase"/>
</dbReference>
<organism evidence="6 7">
    <name type="scientific">Polaromonas jejuensis</name>
    <dbReference type="NCBI Taxonomy" id="457502"/>
    <lineage>
        <taxon>Bacteria</taxon>
        <taxon>Pseudomonadati</taxon>
        <taxon>Pseudomonadota</taxon>
        <taxon>Betaproteobacteria</taxon>
        <taxon>Burkholderiales</taxon>
        <taxon>Comamonadaceae</taxon>
        <taxon>Polaromonas</taxon>
    </lineage>
</organism>
<evidence type="ECO:0000256" key="3">
    <source>
        <dbReference type="ARBA" id="ARBA00022801"/>
    </source>
</evidence>
<comment type="cofactor">
    <cofactor evidence="1">
        <name>Zn(2+)</name>
        <dbReference type="ChEBI" id="CHEBI:29105"/>
    </cofactor>
</comment>
<keyword evidence="4" id="KW-0862">Zinc</keyword>
<accession>A0ABW0QJL0</accession>
<sequence length="286" mass="30331">MNPAMPAPATPAASSRFWADLKSPDFARLDMARAIAVLPVAAIEQHGPHLPLNVDATLVEGVIAAALPHLPADLPVLFLPTQSTGFSPEHTRFAGTLTLKAETIIRLWTELAEAVAATGVKKLVLLNSHGGQVGLLDVVARDLRARLGMLVYSVNSFNLPLVGEDGASVSAQFSAHEHRFGIHAGEIETSMMLALKPEQVDMAQAQDFHSTSQERAEKFSILGDGRSAKLAWQMQDYNPQGAVGNAAAATAEKGRALLGAMGRSLAQLLVQVDQLPPGTLSNHTAF</sequence>
<evidence type="ECO:0000313" key="6">
    <source>
        <dbReference type="EMBL" id="MFC5522894.1"/>
    </source>
</evidence>
<name>A0ABW0QJL0_9BURK</name>
<dbReference type="Gene3D" id="3.40.50.10310">
    <property type="entry name" value="Creatininase"/>
    <property type="match status" value="1"/>
</dbReference>
<dbReference type="PANTHER" id="PTHR35005:SF1">
    <property type="entry name" value="2-AMINO-5-FORMYLAMINO-6-RIBOSYLAMINOPYRIMIDIN-4(3H)-ONE 5'-MONOPHOSPHATE DEFORMYLASE"/>
    <property type="match status" value="1"/>
</dbReference>
<dbReference type="PANTHER" id="PTHR35005">
    <property type="entry name" value="3-DEHYDRO-SCYLLO-INOSOSE HYDROLASE"/>
    <property type="match status" value="1"/>
</dbReference>
<dbReference type="EMBL" id="JBHSMX010000060">
    <property type="protein sequence ID" value="MFC5522894.1"/>
    <property type="molecule type" value="Genomic_DNA"/>
</dbReference>
<keyword evidence="3" id="KW-0378">Hydrolase</keyword>
<evidence type="ECO:0000313" key="7">
    <source>
        <dbReference type="Proteomes" id="UP001596084"/>
    </source>
</evidence>
<comment type="similarity">
    <text evidence="5">Belongs to the creatininase superfamily.</text>
</comment>
<dbReference type="RefSeq" id="WP_245660874.1">
    <property type="nucleotide sequence ID" value="NZ_JBHSMX010000060.1"/>
</dbReference>
<dbReference type="InterPro" id="IPR024087">
    <property type="entry name" value="Creatininase-like_sf"/>
</dbReference>
<proteinExistence type="inferred from homology"/>
<evidence type="ECO:0000256" key="5">
    <source>
        <dbReference type="ARBA" id="ARBA00024029"/>
    </source>
</evidence>
<comment type="caution">
    <text evidence="6">The sequence shown here is derived from an EMBL/GenBank/DDBJ whole genome shotgun (WGS) entry which is preliminary data.</text>
</comment>
<gene>
    <name evidence="6" type="ORF">ACFPP7_18555</name>
</gene>
<keyword evidence="7" id="KW-1185">Reference proteome</keyword>
<evidence type="ECO:0000256" key="1">
    <source>
        <dbReference type="ARBA" id="ARBA00001947"/>
    </source>
</evidence>
<evidence type="ECO:0000256" key="4">
    <source>
        <dbReference type="ARBA" id="ARBA00022833"/>
    </source>
</evidence>
<dbReference type="Proteomes" id="UP001596084">
    <property type="component" value="Unassembled WGS sequence"/>
</dbReference>
<protein>
    <submittedName>
        <fullName evidence="6">Creatininase family protein</fullName>
    </submittedName>
</protein>
<evidence type="ECO:0000256" key="2">
    <source>
        <dbReference type="ARBA" id="ARBA00022723"/>
    </source>
</evidence>
<keyword evidence="2" id="KW-0479">Metal-binding</keyword>
<dbReference type="Pfam" id="PF02633">
    <property type="entry name" value="Creatininase"/>
    <property type="match status" value="1"/>
</dbReference>
<reference evidence="7" key="1">
    <citation type="journal article" date="2019" name="Int. J. Syst. Evol. Microbiol.">
        <title>The Global Catalogue of Microorganisms (GCM) 10K type strain sequencing project: providing services to taxonomists for standard genome sequencing and annotation.</title>
        <authorList>
            <consortium name="The Broad Institute Genomics Platform"/>
            <consortium name="The Broad Institute Genome Sequencing Center for Infectious Disease"/>
            <person name="Wu L."/>
            <person name="Ma J."/>
        </authorList>
    </citation>
    <scope>NUCLEOTIDE SEQUENCE [LARGE SCALE GENOMIC DNA]</scope>
    <source>
        <strain evidence="7">CGMCC 4.7277</strain>
    </source>
</reference>